<dbReference type="SUPFAM" id="SSF52113">
    <property type="entry name" value="BRCT domain"/>
    <property type="match status" value="2"/>
</dbReference>
<dbReference type="CDD" id="cd17731">
    <property type="entry name" value="BRCT_TopBP1_rpt2_like"/>
    <property type="match status" value="1"/>
</dbReference>
<dbReference type="InterPro" id="IPR036420">
    <property type="entry name" value="BRCT_dom_sf"/>
</dbReference>
<feature type="domain" description="BRCT" evidence="8">
    <location>
        <begin position="235"/>
        <end position="284"/>
    </location>
</feature>
<evidence type="ECO:0000256" key="2">
    <source>
        <dbReference type="ARBA" id="ARBA00022737"/>
    </source>
</evidence>
<feature type="region of interest" description="Disordered" evidence="7">
    <location>
        <begin position="716"/>
        <end position="781"/>
    </location>
</feature>
<organism evidence="10">
    <name type="scientific">Prunus dulcis</name>
    <name type="common">Almond</name>
    <name type="synonym">Amygdalus dulcis</name>
    <dbReference type="NCBI Taxonomy" id="3755"/>
    <lineage>
        <taxon>Eukaryota</taxon>
        <taxon>Viridiplantae</taxon>
        <taxon>Streptophyta</taxon>
        <taxon>Embryophyta</taxon>
        <taxon>Tracheophyta</taxon>
        <taxon>Spermatophyta</taxon>
        <taxon>Magnoliopsida</taxon>
        <taxon>eudicotyledons</taxon>
        <taxon>Gunneridae</taxon>
        <taxon>Pentapetalae</taxon>
        <taxon>rosids</taxon>
        <taxon>fabids</taxon>
        <taxon>Rosales</taxon>
        <taxon>Rosaceae</taxon>
        <taxon>Amygdaloideae</taxon>
        <taxon>Amygdaleae</taxon>
        <taxon>Prunus</taxon>
    </lineage>
</organism>
<dbReference type="PANTHER" id="PTHR13561">
    <property type="entry name" value="DNA REPLICATION REGULATOR DPB11-RELATED"/>
    <property type="match status" value="1"/>
</dbReference>
<keyword evidence="4" id="KW-0238">DNA-binding</keyword>
<dbReference type="InterPro" id="IPR059215">
    <property type="entry name" value="BRCT2_TopBP1-like"/>
</dbReference>
<keyword evidence="3" id="KW-0805">Transcription regulation</keyword>
<accession>A0A4Y1QUP4</accession>
<evidence type="ECO:0000256" key="5">
    <source>
        <dbReference type="ARBA" id="ARBA00023163"/>
    </source>
</evidence>
<feature type="domain" description="BRCT" evidence="8">
    <location>
        <begin position="604"/>
        <end position="687"/>
    </location>
</feature>
<dbReference type="GO" id="GO:0033314">
    <property type="term" value="P:mitotic DNA replication checkpoint signaling"/>
    <property type="evidence" value="ECO:0007669"/>
    <property type="project" value="TreeGrafter"/>
</dbReference>
<keyword evidence="2" id="KW-0677">Repeat</keyword>
<evidence type="ECO:0000256" key="3">
    <source>
        <dbReference type="ARBA" id="ARBA00023015"/>
    </source>
</evidence>
<dbReference type="EMBL" id="AP019297">
    <property type="protein sequence ID" value="BBG95580.1"/>
    <property type="molecule type" value="Genomic_DNA"/>
</dbReference>
<dbReference type="CDD" id="cd10017">
    <property type="entry name" value="B3_DNA"/>
    <property type="match status" value="1"/>
</dbReference>
<dbReference type="PROSITE" id="PS50863">
    <property type="entry name" value="B3"/>
    <property type="match status" value="1"/>
</dbReference>
<evidence type="ECO:0000256" key="4">
    <source>
        <dbReference type="ARBA" id="ARBA00023125"/>
    </source>
</evidence>
<dbReference type="Gene3D" id="2.40.330.10">
    <property type="entry name" value="DNA-binding pseudobarrel domain"/>
    <property type="match status" value="1"/>
</dbReference>
<dbReference type="SUPFAM" id="SSF101936">
    <property type="entry name" value="DNA-binding pseudobarrel domain"/>
    <property type="match status" value="1"/>
</dbReference>
<dbReference type="InterPro" id="IPR001357">
    <property type="entry name" value="BRCT_dom"/>
</dbReference>
<dbReference type="Gene3D" id="3.40.50.10190">
    <property type="entry name" value="BRCT domain"/>
    <property type="match status" value="2"/>
</dbReference>
<evidence type="ECO:0000259" key="8">
    <source>
        <dbReference type="PROSITE" id="PS50172"/>
    </source>
</evidence>
<name>A0A4Y1QUP4_PRUDU</name>
<dbReference type="GO" id="GO:0007095">
    <property type="term" value="P:mitotic G2 DNA damage checkpoint signaling"/>
    <property type="evidence" value="ECO:0007669"/>
    <property type="project" value="TreeGrafter"/>
</dbReference>
<feature type="non-terminal residue" evidence="10">
    <location>
        <position position="1"/>
    </location>
</feature>
<protein>
    <submittedName>
        <fullName evidence="10">Transcription coactivator</fullName>
    </submittedName>
</protein>
<gene>
    <name evidence="10" type="ORF">Prudu_004163</name>
</gene>
<dbReference type="GO" id="GO:0003677">
    <property type="term" value="F:DNA binding"/>
    <property type="evidence" value="ECO:0007669"/>
    <property type="project" value="UniProtKB-KW"/>
</dbReference>
<feature type="compositionally biased region" description="Polar residues" evidence="7">
    <location>
        <begin position="716"/>
        <end position="740"/>
    </location>
</feature>
<comment type="subcellular location">
    <subcellularLocation>
        <location evidence="1">Nucleus</location>
    </subcellularLocation>
</comment>
<feature type="compositionally biased region" description="Low complexity" evidence="7">
    <location>
        <begin position="767"/>
        <end position="779"/>
    </location>
</feature>
<proteinExistence type="predicted"/>
<dbReference type="SMART" id="SM00292">
    <property type="entry name" value="BRCT"/>
    <property type="match status" value="2"/>
</dbReference>
<feature type="compositionally biased region" description="Basic and acidic residues" evidence="7">
    <location>
        <begin position="507"/>
        <end position="516"/>
    </location>
</feature>
<dbReference type="PANTHER" id="PTHR13561:SF20">
    <property type="entry name" value="DNA TOPOISOMERASE 2-BINDING PROTEIN 1"/>
    <property type="match status" value="1"/>
</dbReference>
<reference evidence="10" key="1">
    <citation type="journal article" date="2019" name="Science">
        <title>Mutation of a bHLH transcription factor allowed almond domestication.</title>
        <authorList>
            <person name="Sanchez-Perez R."/>
            <person name="Pavan S."/>
            <person name="Mazzeo R."/>
            <person name="Moldovan C."/>
            <person name="Aiese Cigliano R."/>
            <person name="Del Cueto J."/>
            <person name="Ricciardi F."/>
            <person name="Lotti C."/>
            <person name="Ricciardi L."/>
            <person name="Dicenta F."/>
            <person name="Lopez-Marques R.L."/>
            <person name="Lindberg Moller B."/>
        </authorList>
    </citation>
    <scope>NUCLEOTIDE SEQUENCE</scope>
</reference>
<evidence type="ECO:0000313" key="10">
    <source>
        <dbReference type="EMBL" id="BBG95580.1"/>
    </source>
</evidence>
<evidence type="ECO:0000259" key="9">
    <source>
        <dbReference type="PROSITE" id="PS50863"/>
    </source>
</evidence>
<keyword evidence="5" id="KW-0804">Transcription</keyword>
<sequence>TETQQAENDARASRVVSEQSELTVQAPANAINGIATNSLRPSAALEHCYWPFHPYIFITSVSAVVFSRSLHEKNEALLKSCQGYWPIKVRKHGDGLLYFEGGGWKEFVEHHGLELGEFLVLKHQGIKLLLMLKTTTFKGANVFMSRNLVPPEIFDALHDALKLNGANVFLCCDPSRTGPDDYHVIASSDHEKFEDLRAKGCNLLGPQCVFSCANQHRALPKQGFTCCLAMDGFKVLASGFEGDEKAKIEKLWALNTLKKPIVTMNWLSQCWNEHRNVPQDSFRMNERRLKSLSQKMVEKGDKYKVAQRWGHIRINSQRSSSGNLQSVPPSVVADSNLTAAPCSGTMDSDLEATVSQNMTTMFSHAPHVVKNEDSKAPPLESKSEAYLDGCVADDSQSEDNDLYLSECRISLVGFKVSEMRSQKKEVRGFAALGVIHVVRTTWLDDCDREKKEIPVLPKHIAYDLVLPEGALIGMTSMIQGTISTTHLSIPSDQLHGNTSAATGMGSLEKKREKKPEINMKGDKSMEAAVGPSKWSKLPVINGKSKVQLNNTIDGRLTMQYDSSVQNGKESSVFKGDYFAFQIPFLKIGHILYAPLPCRIPLPGFENFRFCVSQYEEKDRLLLRNLCFVLGAKFGEKLTKKVTHLLCKFTNGPKYQAACIKGIHPITAEWVYECVKKNKVVALDQFYPKKVTAEDREAGLCTMSQYPTQAVQMISAGNSSECPSQSQDLRTSSGENIGSRNDSLREEASEPSFCNKKARVSEDDGEKGLLSSGKSKSSGEVSQVVPDVASAIEDLLEQTSKIHDQKSPGRSLCDSSLHSLMAEQIFSPECSALRQDHSDSHSIIGLSRHWLNRAGKKDDIHYPSEEQKAGLYDGFSETQTESQVVGYEEDLSGRQMLIDRVRTRSSLA</sequence>
<evidence type="ECO:0000256" key="1">
    <source>
        <dbReference type="ARBA" id="ARBA00004123"/>
    </source>
</evidence>
<dbReference type="GO" id="GO:0005634">
    <property type="term" value="C:nucleus"/>
    <property type="evidence" value="ECO:0007669"/>
    <property type="project" value="UniProtKB-SubCell"/>
</dbReference>
<dbReference type="InterPro" id="IPR003340">
    <property type="entry name" value="B3_DNA-bd"/>
</dbReference>
<evidence type="ECO:0000256" key="6">
    <source>
        <dbReference type="ARBA" id="ARBA00023242"/>
    </source>
</evidence>
<keyword evidence="6" id="KW-0539">Nucleus</keyword>
<dbReference type="AlphaFoldDB" id="A0A4Y1QUP4"/>
<dbReference type="PROSITE" id="PS50172">
    <property type="entry name" value="BRCT"/>
    <property type="match status" value="2"/>
</dbReference>
<feature type="region of interest" description="Disordered" evidence="7">
    <location>
        <begin position="493"/>
        <end position="516"/>
    </location>
</feature>
<evidence type="ECO:0000256" key="7">
    <source>
        <dbReference type="SAM" id="MobiDB-lite"/>
    </source>
</evidence>
<feature type="domain" description="TF-B3" evidence="9">
    <location>
        <begin position="85"/>
        <end position="135"/>
    </location>
</feature>
<dbReference type="GO" id="GO:0006270">
    <property type="term" value="P:DNA replication initiation"/>
    <property type="evidence" value="ECO:0007669"/>
    <property type="project" value="TreeGrafter"/>
</dbReference>
<dbReference type="Pfam" id="PF12738">
    <property type="entry name" value="PTCB-BRCT"/>
    <property type="match status" value="1"/>
</dbReference>
<dbReference type="InterPro" id="IPR015300">
    <property type="entry name" value="DNA-bd_pseudobarrel_sf"/>
</dbReference>